<name>A0A8K0E0Z9_9ROSA</name>
<comment type="subcellular location">
    <subcellularLocation>
        <location evidence="1">Cell membrane</location>
        <topology evidence="1">Single-pass type I membrane protein</topology>
    </subcellularLocation>
</comment>
<keyword evidence="4" id="KW-0433">Leucine-rich repeat</keyword>
<evidence type="ECO:0000256" key="7">
    <source>
        <dbReference type="ARBA" id="ARBA00022737"/>
    </source>
</evidence>
<sequence>MEMYSCNLAFAFLITIASISAISLCSNGNHVEVACKESERQALLKFKQDLIDPMNRLSTWDTGDQSDCCSWTGVGCDNLTGHVRELHLGFPHQNLEDSDEYLSDLKYKLGVWRCSPYQLGNLSSLRYLDLSSSDLKVENLQWLSNLSLLQHLEMSFVDLSKAFDSIKVINMLHSLQSLRLSTCELRNSAPLSIINSTSLVTLDLSSNRLGPVIPKWIFSLTHLVSLNLGSNYFQGPIPFGLSNMTRLEILVLSRNSFNSTIPHWMMFRFYHLDSLNLMHNELVGNIPSAIQNLTSITSFSLLGNQLEGEIPKSLGNLCKLRELELSINKFSGGETFQSLSGCAVDSLELLDLEDNQLSGQLSYRLGLFKNLVSLSASDNLLSGPIPMSIGKMSCLQHFDISHNQLNGSLPESFGQLVRLEVLDMSNNLFNGVVSEVHFANLTRLKVLYAFGNSLTLKASPHWLPPFQLEKLSLNSWDLGIQFPRWIRSQRRLSELQISSTGISDTIPSWFCNFAPKLDYLNLSLNQFQGEFRCANQYSLSTIDLSSNQFNGSLPLISSNMVILDFSNNSFSGSVFHFFCGENDQKNSSLEQWTSYIDLGNNLLSGALPNCWMKWEYLGILNLQNNNLFGVIPSSMGYLFGLFFLNLRNNSLSGELPSSLQNCTTLNALDLSENRFVGKIPKWIGTSFPKLFALNLRSNKFHGDIPLEFCNLTELQIMDLALNNITGTIPRCFYNLSAMTKLDYSFGPFTLFFSKDMYNLIAKAVVVTKGREAEYSSALNLVAAMDLSSNNLSGEIPTEITRLLHLQTLNLSGNHLTGKLSPEIGDMKWLESLDLSRNQLSGEIPPSISSLTFLSHLNLSYNNFSGRIPTGTQLQSLDESDFIGNQLCGPPLHVNCSATNEDVAPGPQQGGEDNILKQNYLYLSLGLGFASGFWCVLGSLLFNVPWNIAFNR</sequence>
<organism evidence="15 16">
    <name type="scientific">Rhamnella rubrinervis</name>
    <dbReference type="NCBI Taxonomy" id="2594499"/>
    <lineage>
        <taxon>Eukaryota</taxon>
        <taxon>Viridiplantae</taxon>
        <taxon>Streptophyta</taxon>
        <taxon>Embryophyta</taxon>
        <taxon>Tracheophyta</taxon>
        <taxon>Spermatophyta</taxon>
        <taxon>Magnoliopsida</taxon>
        <taxon>eudicotyledons</taxon>
        <taxon>Gunneridae</taxon>
        <taxon>Pentapetalae</taxon>
        <taxon>rosids</taxon>
        <taxon>fabids</taxon>
        <taxon>Rosales</taxon>
        <taxon>Rhamnaceae</taxon>
        <taxon>rhamnoid group</taxon>
        <taxon>Rhamneae</taxon>
        <taxon>Rhamnella</taxon>
    </lineage>
</organism>
<evidence type="ECO:0000256" key="2">
    <source>
        <dbReference type="ARBA" id="ARBA00009592"/>
    </source>
</evidence>
<evidence type="ECO:0000256" key="4">
    <source>
        <dbReference type="ARBA" id="ARBA00022614"/>
    </source>
</evidence>
<gene>
    <name evidence="15" type="ORF">FNV43_RR21944</name>
</gene>
<evidence type="ECO:0000256" key="6">
    <source>
        <dbReference type="ARBA" id="ARBA00022729"/>
    </source>
</evidence>
<keyword evidence="3" id="KW-1003">Cell membrane</keyword>
<evidence type="ECO:0000256" key="5">
    <source>
        <dbReference type="ARBA" id="ARBA00022692"/>
    </source>
</evidence>
<evidence type="ECO:0000256" key="13">
    <source>
        <dbReference type="SAM" id="SignalP"/>
    </source>
</evidence>
<evidence type="ECO:0000313" key="15">
    <source>
        <dbReference type="EMBL" id="KAF3434857.1"/>
    </source>
</evidence>
<evidence type="ECO:0000256" key="10">
    <source>
        <dbReference type="ARBA" id="ARBA00023170"/>
    </source>
</evidence>
<dbReference type="Pfam" id="PF13855">
    <property type="entry name" value="LRR_8"/>
    <property type="match status" value="2"/>
</dbReference>
<dbReference type="InterPro" id="IPR003591">
    <property type="entry name" value="Leu-rich_rpt_typical-subtyp"/>
</dbReference>
<dbReference type="InterPro" id="IPR032675">
    <property type="entry name" value="LRR_dom_sf"/>
</dbReference>
<dbReference type="InterPro" id="IPR001611">
    <property type="entry name" value="Leu-rich_rpt"/>
</dbReference>
<evidence type="ECO:0000256" key="12">
    <source>
        <dbReference type="SAM" id="Phobius"/>
    </source>
</evidence>
<dbReference type="GO" id="GO:0005886">
    <property type="term" value="C:plasma membrane"/>
    <property type="evidence" value="ECO:0007669"/>
    <property type="project" value="UniProtKB-SubCell"/>
</dbReference>
<keyword evidence="5 12" id="KW-0812">Transmembrane</keyword>
<evidence type="ECO:0000256" key="9">
    <source>
        <dbReference type="ARBA" id="ARBA00023136"/>
    </source>
</evidence>
<dbReference type="PANTHER" id="PTHR48063:SF98">
    <property type="entry name" value="LRR RECEPTOR-LIKE SERINE_THREONINE-PROTEIN KINASE FLS2"/>
    <property type="match status" value="1"/>
</dbReference>
<dbReference type="InterPro" id="IPR013210">
    <property type="entry name" value="LRR_N_plant-typ"/>
</dbReference>
<keyword evidence="7" id="KW-0677">Repeat</keyword>
<evidence type="ECO:0000313" key="16">
    <source>
        <dbReference type="Proteomes" id="UP000796880"/>
    </source>
</evidence>
<feature type="chain" id="PRO_5035435507" description="Leucine-rich repeat-containing N-terminal plant-type domain-containing protein" evidence="13">
    <location>
        <begin position="22"/>
        <end position="951"/>
    </location>
</feature>
<evidence type="ECO:0000256" key="3">
    <source>
        <dbReference type="ARBA" id="ARBA00022475"/>
    </source>
</evidence>
<evidence type="ECO:0000256" key="1">
    <source>
        <dbReference type="ARBA" id="ARBA00004251"/>
    </source>
</evidence>
<dbReference type="OrthoDB" id="1600340at2759"/>
<dbReference type="FunFam" id="3.80.10.10:FF:000383">
    <property type="entry name" value="Leucine-rich repeat receptor protein kinase EMS1"/>
    <property type="match status" value="1"/>
</dbReference>
<comment type="caution">
    <text evidence="15">The sequence shown here is derived from an EMBL/GenBank/DDBJ whole genome shotgun (WGS) entry which is preliminary data.</text>
</comment>
<proteinExistence type="inferred from homology"/>
<comment type="similarity">
    <text evidence="2">Belongs to the RLP family.</text>
</comment>
<feature type="signal peptide" evidence="13">
    <location>
        <begin position="1"/>
        <end position="21"/>
    </location>
</feature>
<evidence type="ECO:0000259" key="14">
    <source>
        <dbReference type="Pfam" id="PF08263"/>
    </source>
</evidence>
<dbReference type="Pfam" id="PF00560">
    <property type="entry name" value="LRR_1"/>
    <property type="match status" value="10"/>
</dbReference>
<keyword evidence="9 12" id="KW-0472">Membrane</keyword>
<dbReference type="AlphaFoldDB" id="A0A8K0E0Z9"/>
<dbReference type="InterPro" id="IPR046956">
    <property type="entry name" value="RLP23-like"/>
</dbReference>
<dbReference type="Proteomes" id="UP000796880">
    <property type="component" value="Unassembled WGS sequence"/>
</dbReference>
<protein>
    <recommendedName>
        <fullName evidence="14">Leucine-rich repeat-containing N-terminal plant-type domain-containing protein</fullName>
    </recommendedName>
</protein>
<dbReference type="PANTHER" id="PTHR48063">
    <property type="entry name" value="LRR RECEPTOR-LIKE KINASE"/>
    <property type="match status" value="1"/>
</dbReference>
<keyword evidence="6 13" id="KW-0732">Signal</keyword>
<accession>A0A8K0E0Z9</accession>
<feature type="transmembrane region" description="Helical" evidence="12">
    <location>
        <begin position="919"/>
        <end position="941"/>
    </location>
</feature>
<keyword evidence="16" id="KW-1185">Reference proteome</keyword>
<evidence type="ECO:0000256" key="11">
    <source>
        <dbReference type="ARBA" id="ARBA00023180"/>
    </source>
</evidence>
<dbReference type="FunFam" id="3.80.10.10:FF:000095">
    <property type="entry name" value="LRR receptor-like serine/threonine-protein kinase GSO1"/>
    <property type="match status" value="2"/>
</dbReference>
<dbReference type="FunFam" id="3.80.10.10:FF:000213">
    <property type="entry name" value="Tyrosine-sulfated glycopeptide receptor 1"/>
    <property type="match status" value="1"/>
</dbReference>
<keyword evidence="8 12" id="KW-1133">Transmembrane helix</keyword>
<keyword evidence="10" id="KW-0675">Receptor</keyword>
<dbReference type="SMART" id="SM00369">
    <property type="entry name" value="LRR_TYP"/>
    <property type="match status" value="9"/>
</dbReference>
<dbReference type="SUPFAM" id="SSF52058">
    <property type="entry name" value="L domain-like"/>
    <property type="match status" value="4"/>
</dbReference>
<keyword evidence="11" id="KW-0325">Glycoprotein</keyword>
<evidence type="ECO:0000256" key="8">
    <source>
        <dbReference type="ARBA" id="ARBA00022989"/>
    </source>
</evidence>
<dbReference type="Pfam" id="PF08263">
    <property type="entry name" value="LRRNT_2"/>
    <property type="match status" value="1"/>
</dbReference>
<feature type="domain" description="Leucine-rich repeat-containing N-terminal plant-type" evidence="14">
    <location>
        <begin position="38"/>
        <end position="77"/>
    </location>
</feature>
<reference evidence="15" key="1">
    <citation type="submission" date="2020-03" db="EMBL/GenBank/DDBJ databases">
        <title>A high-quality chromosome-level genome assembly of a woody plant with both climbing and erect habits, Rhamnella rubrinervis.</title>
        <authorList>
            <person name="Lu Z."/>
            <person name="Yang Y."/>
            <person name="Zhu X."/>
            <person name="Sun Y."/>
        </authorList>
    </citation>
    <scope>NUCLEOTIDE SEQUENCE</scope>
    <source>
        <strain evidence="15">BYM</strain>
        <tissue evidence="15">Leaf</tissue>
    </source>
</reference>
<dbReference type="EMBL" id="VOIH02000010">
    <property type="protein sequence ID" value="KAF3434857.1"/>
    <property type="molecule type" value="Genomic_DNA"/>
</dbReference>
<dbReference type="Gene3D" id="3.80.10.10">
    <property type="entry name" value="Ribonuclease Inhibitor"/>
    <property type="match status" value="4"/>
</dbReference>